<organism evidence="1 2">
    <name type="scientific">Sporosarcina thermotolerans</name>
    <dbReference type="NCBI Taxonomy" id="633404"/>
    <lineage>
        <taxon>Bacteria</taxon>
        <taxon>Bacillati</taxon>
        <taxon>Bacillota</taxon>
        <taxon>Bacilli</taxon>
        <taxon>Bacillales</taxon>
        <taxon>Caryophanaceae</taxon>
        <taxon>Sporosarcina</taxon>
    </lineage>
</organism>
<proteinExistence type="predicted"/>
<evidence type="ECO:0000313" key="2">
    <source>
        <dbReference type="Proteomes" id="UP001271648"/>
    </source>
</evidence>
<dbReference type="AlphaFoldDB" id="A0AAW9A462"/>
<protein>
    <submittedName>
        <fullName evidence="1">Uncharacterized protein</fullName>
    </submittedName>
</protein>
<name>A0AAW9A462_9BACL</name>
<dbReference type="EMBL" id="JAUBDJ010000001">
    <property type="protein sequence ID" value="MDW0115355.1"/>
    <property type="molecule type" value="Genomic_DNA"/>
</dbReference>
<reference evidence="1 2" key="1">
    <citation type="submission" date="2023-06" db="EMBL/GenBank/DDBJ databases">
        <title>Sporosarcina sp. nov., isolated from Korean traditional fermented seafood 'Jeotgal'.</title>
        <authorList>
            <person name="Yang A.I."/>
            <person name="Shin N.-R."/>
        </authorList>
    </citation>
    <scope>NUCLEOTIDE SEQUENCE [LARGE SCALE GENOMIC DNA]</scope>
    <source>
        <strain evidence="1 2">KCTC43456</strain>
    </source>
</reference>
<dbReference type="Proteomes" id="UP001271648">
    <property type="component" value="Unassembled WGS sequence"/>
</dbReference>
<comment type="caution">
    <text evidence="1">The sequence shown here is derived from an EMBL/GenBank/DDBJ whole genome shotgun (WGS) entry which is preliminary data.</text>
</comment>
<gene>
    <name evidence="1" type="ORF">QTL97_00175</name>
</gene>
<dbReference type="RefSeq" id="WP_317939956.1">
    <property type="nucleotide sequence ID" value="NZ_JAUBDJ010000001.1"/>
</dbReference>
<accession>A0AAW9A462</accession>
<keyword evidence="2" id="KW-1185">Reference proteome</keyword>
<evidence type="ECO:0000313" key="1">
    <source>
        <dbReference type="EMBL" id="MDW0115355.1"/>
    </source>
</evidence>
<sequence length="316" mass="36538">MTSIHEGQLNMMKPILNIPVTPIANLHEELKQLIPRSIAIGHHNDVFVLLAEEIPPLINGSFPSTVTEKSYSYHVVHLKDGKKNVIQLPEETWNYHFIQPIDDEHFMLVCARSYYHDAQNIEENARVYDLNGRFIRSFCLGDGIEHVYVTRNQEIWTGYFDEGVFGNYGWEKPVGRSGLVGWDSMGRKLDSLEEDKEYHIFECLALNGDSNGGIWFFFSIESKIGMRKEGQSVYYSPEDISFNSFAVSGEKIVAYLNRWGQQAMIELQREGEIFKKIHKIELIKPNGMVVEAQLVSNRENMLLFLDRDELYMYEAK</sequence>